<reference evidence="1 2" key="1">
    <citation type="submission" date="2018-11" db="EMBL/GenBank/DDBJ databases">
        <title>Genomes From Bacteria Associated with the Canine Oral Cavity: a Test Case for Automated Genome-Based Taxonomic Assignment.</title>
        <authorList>
            <person name="Coil D.A."/>
            <person name="Jospin G."/>
            <person name="Darling A.E."/>
            <person name="Wallis C."/>
            <person name="Davis I.J."/>
            <person name="Harris S."/>
            <person name="Eisen J.A."/>
            <person name="Holcombe L.J."/>
            <person name="O'Flynn C."/>
        </authorList>
    </citation>
    <scope>NUCLEOTIDE SEQUENCE [LARGE SCALE GENOMIC DNA]</scope>
    <source>
        <strain evidence="1 2">OH887_COT-365</strain>
    </source>
</reference>
<dbReference type="Proteomes" id="UP000280819">
    <property type="component" value="Unassembled WGS sequence"/>
</dbReference>
<dbReference type="RefSeq" id="WP_124842088.1">
    <property type="nucleotide sequence ID" value="NZ_RQZG01000001.1"/>
</dbReference>
<name>A0A3P1TCN6_9ACTN</name>
<sequence length="216" mass="24417">MDSRKAHLDFLVEGYTMQLFLEQILPRLLPADTSFDVFNLGGKSEFLKKVPKRLRGHANWLPTNPTHRVVLVVDSDTDDCAEFRENLVAAVRKAELNVASHTAKQDGQVLPRIAVEMLEAWYFGDPHALEQAYGSAFKNMSQKRGLREPDAIRDPARRLENLLSSVPKHKGGLKKIELTTDIAPHIDVENNSSPSFQRFRDGVRFLTTQIQECHAS</sequence>
<protein>
    <submittedName>
        <fullName evidence="1">DUF4276 family protein</fullName>
    </submittedName>
</protein>
<proteinExistence type="predicted"/>
<dbReference type="EMBL" id="RQZG01000001">
    <property type="protein sequence ID" value="RRD07189.1"/>
    <property type="molecule type" value="Genomic_DNA"/>
</dbReference>
<dbReference type="Pfam" id="PF14103">
    <property type="entry name" value="DUF4276"/>
    <property type="match status" value="1"/>
</dbReference>
<evidence type="ECO:0000313" key="1">
    <source>
        <dbReference type="EMBL" id="RRD07189.1"/>
    </source>
</evidence>
<gene>
    <name evidence="1" type="ORF">EII34_01530</name>
</gene>
<dbReference type="AlphaFoldDB" id="A0A3P1TCN6"/>
<dbReference type="OrthoDB" id="283783at2"/>
<accession>A0A3P1TCN6</accession>
<dbReference type="InterPro" id="IPR025455">
    <property type="entry name" value="DUF4276"/>
</dbReference>
<evidence type="ECO:0000313" key="2">
    <source>
        <dbReference type="Proteomes" id="UP000280819"/>
    </source>
</evidence>
<comment type="caution">
    <text evidence="1">The sequence shown here is derived from an EMBL/GenBank/DDBJ whole genome shotgun (WGS) entry which is preliminary data.</text>
</comment>
<organism evidence="1 2">
    <name type="scientific">Arachnia propionica</name>
    <dbReference type="NCBI Taxonomy" id="1750"/>
    <lineage>
        <taxon>Bacteria</taxon>
        <taxon>Bacillati</taxon>
        <taxon>Actinomycetota</taxon>
        <taxon>Actinomycetes</taxon>
        <taxon>Propionibacteriales</taxon>
        <taxon>Propionibacteriaceae</taxon>
        <taxon>Arachnia</taxon>
    </lineage>
</organism>